<evidence type="ECO:0000256" key="2">
    <source>
        <dbReference type="ARBA" id="ARBA00022777"/>
    </source>
</evidence>
<keyword evidence="3" id="KW-0805">Transcription regulation</keyword>
<dbReference type="Gene3D" id="1.10.10.10">
    <property type="entry name" value="Winged helix-like DNA-binding domain superfamily/Winged helix DNA-binding domain"/>
    <property type="match status" value="1"/>
</dbReference>
<keyword evidence="4" id="KW-0804">Transcription</keyword>
<evidence type="ECO:0000259" key="5">
    <source>
        <dbReference type="PROSITE" id="PS50921"/>
    </source>
</evidence>
<dbReference type="SMART" id="SM01012">
    <property type="entry name" value="ANTAR"/>
    <property type="match status" value="1"/>
</dbReference>
<dbReference type="Pfam" id="PF03861">
    <property type="entry name" value="ANTAR"/>
    <property type="match status" value="1"/>
</dbReference>
<dbReference type="InterPro" id="IPR012074">
    <property type="entry name" value="GAF_ANTAR"/>
</dbReference>
<dbReference type="InterPro" id="IPR011006">
    <property type="entry name" value="CheY-like_superfamily"/>
</dbReference>
<dbReference type="InterPro" id="IPR003018">
    <property type="entry name" value="GAF"/>
</dbReference>
<feature type="domain" description="ANTAR" evidence="5">
    <location>
        <begin position="171"/>
        <end position="232"/>
    </location>
</feature>
<organism evidence="6 7">
    <name type="scientific">Arthrobacter vasquezii</name>
    <dbReference type="NCBI Taxonomy" id="2977629"/>
    <lineage>
        <taxon>Bacteria</taxon>
        <taxon>Bacillati</taxon>
        <taxon>Actinomycetota</taxon>
        <taxon>Actinomycetes</taxon>
        <taxon>Micrococcales</taxon>
        <taxon>Micrococcaceae</taxon>
        <taxon>Arthrobacter</taxon>
    </lineage>
</organism>
<evidence type="ECO:0000256" key="3">
    <source>
        <dbReference type="ARBA" id="ARBA00023015"/>
    </source>
</evidence>
<keyword evidence="1" id="KW-0808">Transferase</keyword>
<accession>A0ABT6CXV3</accession>
<evidence type="ECO:0000313" key="7">
    <source>
        <dbReference type="Proteomes" id="UP001220456"/>
    </source>
</evidence>
<dbReference type="InterPro" id="IPR005561">
    <property type="entry name" value="ANTAR"/>
</dbReference>
<dbReference type="PROSITE" id="PS50921">
    <property type="entry name" value="ANTAR"/>
    <property type="match status" value="1"/>
</dbReference>
<name>A0ABT6CXV3_9MICC</name>
<evidence type="ECO:0000256" key="4">
    <source>
        <dbReference type="ARBA" id="ARBA00023163"/>
    </source>
</evidence>
<proteinExistence type="predicted"/>
<evidence type="ECO:0000256" key="1">
    <source>
        <dbReference type="ARBA" id="ARBA00022679"/>
    </source>
</evidence>
<dbReference type="SUPFAM" id="SSF52172">
    <property type="entry name" value="CheY-like"/>
    <property type="match status" value="1"/>
</dbReference>
<dbReference type="InterPro" id="IPR029016">
    <property type="entry name" value="GAF-like_dom_sf"/>
</dbReference>
<dbReference type="EMBL" id="JAROKN010000045">
    <property type="protein sequence ID" value="MDF9278858.1"/>
    <property type="molecule type" value="Genomic_DNA"/>
</dbReference>
<dbReference type="RefSeq" id="WP_277359239.1">
    <property type="nucleotide sequence ID" value="NZ_JAROKN010000045.1"/>
</dbReference>
<comment type="caution">
    <text evidence="6">The sequence shown here is derived from an EMBL/GenBank/DDBJ whole genome shotgun (WGS) entry which is preliminary data.</text>
</comment>
<keyword evidence="7" id="KW-1185">Reference proteome</keyword>
<dbReference type="Gene3D" id="3.30.450.40">
    <property type="match status" value="1"/>
</dbReference>
<keyword evidence="2" id="KW-0418">Kinase</keyword>
<protein>
    <submittedName>
        <fullName evidence="6">GAF and ANTAR domain-containing protein</fullName>
    </submittedName>
</protein>
<dbReference type="InterPro" id="IPR036388">
    <property type="entry name" value="WH-like_DNA-bd_sf"/>
</dbReference>
<dbReference type="PIRSF" id="PIRSF036625">
    <property type="entry name" value="GAF_ANTAR"/>
    <property type="match status" value="1"/>
</dbReference>
<dbReference type="Pfam" id="PF13185">
    <property type="entry name" value="GAF_2"/>
    <property type="match status" value="1"/>
</dbReference>
<evidence type="ECO:0000313" key="6">
    <source>
        <dbReference type="EMBL" id="MDF9278858.1"/>
    </source>
</evidence>
<dbReference type="SUPFAM" id="SSF55781">
    <property type="entry name" value="GAF domain-like"/>
    <property type="match status" value="1"/>
</dbReference>
<sequence length="247" mass="27268">MSSDLTDSRTNNDLQDAVLNSTDVSQFLDELCRHAVRSLSDGEDGEQVLCGITLLRDRKAATVASSSEHARNMDEIQYSFNDGPCLTAAREQTTVEVPDVRRDERWPEYVEAISEHGMHSILAVPFDLAGDAKAALNLYSDTANQFTDEAVERARAYASEASRSLRLTVRIAQHSENAEDLITAMESRTPIDIAIGIIMCQSRCNQTEAFEFLKKASSHRNIKLRNLAGQIVAGANANTKPATHFDH</sequence>
<dbReference type="Proteomes" id="UP001220456">
    <property type="component" value="Unassembled WGS sequence"/>
</dbReference>
<gene>
    <name evidence="6" type="ORF">P4U43_13790</name>
</gene>
<reference evidence="6 7" key="1">
    <citation type="journal article" date="2023" name="Int. J. Syst. Evol. Microbiol.">
        <title>Arthrobacter vasquezii sp. nov., isolated from a soil sample from Union Glacier, Antarctica.</title>
        <authorList>
            <person name="Valenzuela-Ibaceta F."/>
            <person name="Carrasco V."/>
            <person name="Lagos-Moraga S."/>
            <person name="Dietz-Vargas C."/>
            <person name="Navarro C.A."/>
            <person name="Perez-Donoso J.M."/>
        </authorList>
    </citation>
    <scope>NUCLEOTIDE SEQUENCE [LARGE SCALE GENOMIC DNA]</scope>
    <source>
        <strain evidence="6 7">EH-1B-1</strain>
    </source>
</reference>